<evidence type="ECO:0000259" key="2">
    <source>
        <dbReference type="Pfam" id="PF00534"/>
    </source>
</evidence>
<dbReference type="EMBL" id="JSVA01000004">
    <property type="protein sequence ID" value="KOF03988.1"/>
    <property type="molecule type" value="Genomic_DNA"/>
</dbReference>
<dbReference type="InterPro" id="IPR001296">
    <property type="entry name" value="Glyco_trans_1"/>
</dbReference>
<dbReference type="Proteomes" id="UP000036908">
    <property type="component" value="Unassembled WGS sequence"/>
</dbReference>
<evidence type="ECO:0000313" key="4">
    <source>
        <dbReference type="Proteomes" id="UP000036908"/>
    </source>
</evidence>
<dbReference type="SUPFAM" id="SSF53756">
    <property type="entry name" value="UDP-Glycosyltransferase/glycogen phosphorylase"/>
    <property type="match status" value="1"/>
</dbReference>
<dbReference type="Gene3D" id="3.40.50.2000">
    <property type="entry name" value="Glycogen Phosphorylase B"/>
    <property type="match status" value="1"/>
</dbReference>
<evidence type="ECO:0000313" key="3">
    <source>
        <dbReference type="EMBL" id="KOF03988.1"/>
    </source>
</evidence>
<organism evidence="3 4">
    <name type="scientific">Roseivirga seohaensis subsp. aquiponti</name>
    <dbReference type="NCBI Taxonomy" id="1566026"/>
    <lineage>
        <taxon>Bacteria</taxon>
        <taxon>Pseudomonadati</taxon>
        <taxon>Bacteroidota</taxon>
        <taxon>Cytophagia</taxon>
        <taxon>Cytophagales</taxon>
        <taxon>Roseivirgaceae</taxon>
        <taxon>Roseivirga</taxon>
    </lineage>
</organism>
<dbReference type="PANTHER" id="PTHR46401:SF2">
    <property type="entry name" value="GLYCOSYLTRANSFERASE WBBK-RELATED"/>
    <property type="match status" value="1"/>
</dbReference>
<proteinExistence type="predicted"/>
<accession>A0A0L8ANE3</accession>
<keyword evidence="4" id="KW-1185">Reference proteome</keyword>
<dbReference type="PATRIC" id="fig|1566026.4.peg.2369"/>
<feature type="domain" description="Glycosyl transferase family 1" evidence="2">
    <location>
        <begin position="198"/>
        <end position="360"/>
    </location>
</feature>
<dbReference type="OrthoDB" id="9801609at2"/>
<comment type="caution">
    <text evidence="3">The sequence shown here is derived from an EMBL/GenBank/DDBJ whole genome shotgun (WGS) entry which is preliminary data.</text>
</comment>
<protein>
    <recommendedName>
        <fullName evidence="2">Glycosyl transferase family 1 domain-containing protein</fullName>
    </recommendedName>
</protein>
<dbReference type="Pfam" id="PF00534">
    <property type="entry name" value="Glycos_transf_1"/>
    <property type="match status" value="1"/>
</dbReference>
<gene>
    <name evidence="3" type="ORF">OB69_03000</name>
</gene>
<sequence length="385" mass="44855">MYKMKQLTILVDLHHLYVADTGIRKYLEDFIDLIKESPSKRHHYVFVPKIEKVARRSNYRKKKGKLYRLISQLETFLWKQIYFPIKAYKVKADVSFFPDYYAPIFSLRGKKLVMFHDTFFWDTPEHYGRIWLKYFRWITLQGIKTNAQIVTITNFAKRNLLKVVPNNVEIEVIYQPQRLTGSLEVGGVENTLSELGLKNQRYFLHVGVFEKRKNLLVLLKAFQKFVSIPGYSEYKLVLVGKPAPNKRFDDFLNAKEFVAAHQLNDRVMFPGYLSDSAVAHLFSGAMSYVFPSSNEGFGLPILEAFALKCPIIISNQGALLEVTNGAAMVFEMSNYDDLCECMTQMCKSPEERERFIQQGQIRLNAFNRNDYLVQMEALFDHIANR</sequence>
<dbReference type="AlphaFoldDB" id="A0A0L8ANE3"/>
<name>A0A0L8ANE3_9BACT</name>
<dbReference type="CDD" id="cd03809">
    <property type="entry name" value="GT4_MtfB-like"/>
    <property type="match status" value="1"/>
</dbReference>
<dbReference type="PANTHER" id="PTHR46401">
    <property type="entry name" value="GLYCOSYLTRANSFERASE WBBK-RELATED"/>
    <property type="match status" value="1"/>
</dbReference>
<reference evidence="4" key="1">
    <citation type="submission" date="2014-11" db="EMBL/GenBank/DDBJ databases">
        <title>Genome sequencing of Roseivirga sp. D-25.</title>
        <authorList>
            <person name="Selvaratnam C."/>
            <person name="Thevarajoo S."/>
            <person name="Goh K.M."/>
            <person name="Eee R."/>
            <person name="Chan K.-G."/>
            <person name="Chong C.S."/>
        </authorList>
    </citation>
    <scope>NUCLEOTIDE SEQUENCE [LARGE SCALE GENOMIC DNA]</scope>
    <source>
        <strain evidence="4">D-25</strain>
    </source>
</reference>
<keyword evidence="1" id="KW-0808">Transferase</keyword>
<evidence type="ECO:0000256" key="1">
    <source>
        <dbReference type="ARBA" id="ARBA00022679"/>
    </source>
</evidence>
<dbReference type="GO" id="GO:0016757">
    <property type="term" value="F:glycosyltransferase activity"/>
    <property type="evidence" value="ECO:0007669"/>
    <property type="project" value="InterPro"/>
</dbReference>